<name>A0A382P9R3_9ZZZZ</name>
<dbReference type="EMBL" id="UINC01105552">
    <property type="protein sequence ID" value="SVC69570.1"/>
    <property type="molecule type" value="Genomic_DNA"/>
</dbReference>
<gene>
    <name evidence="1" type="ORF">METZ01_LOCUS322424</name>
</gene>
<proteinExistence type="predicted"/>
<dbReference type="AlphaFoldDB" id="A0A382P9R3"/>
<accession>A0A382P9R3</accession>
<protein>
    <submittedName>
        <fullName evidence="1">Uncharacterized protein</fullName>
    </submittedName>
</protein>
<reference evidence="1" key="1">
    <citation type="submission" date="2018-05" db="EMBL/GenBank/DDBJ databases">
        <authorList>
            <person name="Lanie J.A."/>
            <person name="Ng W.-L."/>
            <person name="Kazmierczak K.M."/>
            <person name="Andrzejewski T.M."/>
            <person name="Davidsen T.M."/>
            <person name="Wayne K.J."/>
            <person name="Tettelin H."/>
            <person name="Glass J.I."/>
            <person name="Rusch D."/>
            <person name="Podicherti R."/>
            <person name="Tsui H.-C.T."/>
            <person name="Winkler M.E."/>
        </authorList>
    </citation>
    <scope>NUCLEOTIDE SEQUENCE</scope>
</reference>
<organism evidence="1">
    <name type="scientific">marine metagenome</name>
    <dbReference type="NCBI Taxonomy" id="408172"/>
    <lineage>
        <taxon>unclassified sequences</taxon>
        <taxon>metagenomes</taxon>
        <taxon>ecological metagenomes</taxon>
    </lineage>
</organism>
<evidence type="ECO:0000313" key="1">
    <source>
        <dbReference type="EMBL" id="SVC69570.1"/>
    </source>
</evidence>
<sequence>MSLDDSLFLGVIQLNLNELSLVVKCCLLCDNRHICRGSTLHRTTDDSVVGIGCSGKRFPDASGEGMVALTALPDACCLAPNLLILAYWAGVVPGLLLEC</sequence>